<dbReference type="EMBL" id="LGRN01000016">
    <property type="protein sequence ID" value="OJD19161.1"/>
    <property type="molecule type" value="Genomic_DNA"/>
</dbReference>
<sequence length="139" mass="15762">MTREATVSKSASGYSANASIVIRFQDLLLRPPAGNGERDIVLDRDDLQGFDGPGDVCTRYMVKLDIDVGRHRRENAYAYEVDNLDYDLMLGISWLAEQNILLDARNRTLSFLNEDCIHENNVYSTMKLKQISANAYKLL</sequence>
<dbReference type="Proteomes" id="UP000182235">
    <property type="component" value="Unassembled WGS sequence"/>
</dbReference>
<accession>A0A1J9PRW8</accession>
<reference evidence="1 2" key="1">
    <citation type="submission" date="2015-07" db="EMBL/GenBank/DDBJ databases">
        <title>Emmonsia species relationships and genome sequence.</title>
        <authorList>
            <consortium name="The Broad Institute Genomics Platform"/>
            <person name="Cuomo C.A."/>
            <person name="Munoz J.F."/>
            <person name="Imamovic A."/>
            <person name="Priest M.E."/>
            <person name="Young S."/>
            <person name="Clay O.K."/>
            <person name="McEwen J.G."/>
        </authorList>
    </citation>
    <scope>NUCLEOTIDE SEQUENCE [LARGE SCALE GENOMIC DNA]</scope>
    <source>
        <strain evidence="1 2">UAMH 9510</strain>
    </source>
</reference>
<keyword evidence="2" id="KW-1185">Reference proteome</keyword>
<dbReference type="InterPro" id="IPR021109">
    <property type="entry name" value="Peptidase_aspartic_dom_sf"/>
</dbReference>
<gene>
    <name evidence="1" type="ORF">AJ78_00861</name>
</gene>
<dbReference type="Gene3D" id="2.40.70.10">
    <property type="entry name" value="Acid Proteases"/>
    <property type="match status" value="1"/>
</dbReference>
<protein>
    <submittedName>
        <fullName evidence="1">Uncharacterized protein</fullName>
    </submittedName>
</protein>
<dbReference type="VEuPathDB" id="FungiDB:AJ78_00861"/>
<evidence type="ECO:0000313" key="2">
    <source>
        <dbReference type="Proteomes" id="UP000182235"/>
    </source>
</evidence>
<name>A0A1J9PRW8_9EURO</name>
<evidence type="ECO:0000313" key="1">
    <source>
        <dbReference type="EMBL" id="OJD19161.1"/>
    </source>
</evidence>
<proteinExistence type="predicted"/>
<comment type="caution">
    <text evidence="1">The sequence shown here is derived from an EMBL/GenBank/DDBJ whole genome shotgun (WGS) entry which is preliminary data.</text>
</comment>
<organism evidence="1 2">
    <name type="scientific">Emergomyces pasteurianus Ep9510</name>
    <dbReference type="NCBI Taxonomy" id="1447872"/>
    <lineage>
        <taxon>Eukaryota</taxon>
        <taxon>Fungi</taxon>
        <taxon>Dikarya</taxon>
        <taxon>Ascomycota</taxon>
        <taxon>Pezizomycotina</taxon>
        <taxon>Eurotiomycetes</taxon>
        <taxon>Eurotiomycetidae</taxon>
        <taxon>Onygenales</taxon>
        <taxon>Ajellomycetaceae</taxon>
        <taxon>Emergomyces</taxon>
    </lineage>
</organism>
<dbReference type="AlphaFoldDB" id="A0A1J9PRW8"/>
<dbReference type="OrthoDB" id="4499277at2759"/>
<dbReference type="STRING" id="1447872.A0A1J9PRW8"/>